<proteinExistence type="predicted"/>
<dbReference type="EMBL" id="PICB01000085">
    <property type="protein sequence ID" value="PLP48522.1"/>
    <property type="molecule type" value="Genomic_DNA"/>
</dbReference>
<evidence type="ECO:0000313" key="1">
    <source>
        <dbReference type="EMBL" id="PLM95902.1"/>
    </source>
</evidence>
<evidence type="ECO:0008006" key="5">
    <source>
        <dbReference type="Google" id="ProtNLM"/>
    </source>
</evidence>
<evidence type="ECO:0000313" key="2">
    <source>
        <dbReference type="EMBL" id="PLP48522.1"/>
    </source>
</evidence>
<dbReference type="AlphaFoldDB" id="A0A2N4Z477"/>
<accession>A0A2N4Z477</accession>
<dbReference type="Proteomes" id="UP000234473">
    <property type="component" value="Unassembled WGS sequence"/>
</dbReference>
<organism evidence="1 3">
    <name type="scientific">Klebsiella variicola</name>
    <dbReference type="NCBI Taxonomy" id="244366"/>
    <lineage>
        <taxon>Bacteria</taxon>
        <taxon>Pseudomonadati</taxon>
        <taxon>Pseudomonadota</taxon>
        <taxon>Gammaproteobacteria</taxon>
        <taxon>Enterobacterales</taxon>
        <taxon>Enterobacteriaceae</taxon>
        <taxon>Klebsiella/Raoultella group</taxon>
        <taxon>Klebsiella</taxon>
        <taxon>Klebsiella pneumoniae complex</taxon>
    </lineage>
</organism>
<reference evidence="3 4" key="2">
    <citation type="submission" date="2018-01" db="EMBL/GenBank/DDBJ databases">
        <title>Genomic study of Klebsiella pneumoniae.</title>
        <authorList>
            <person name="Yang Y."/>
            <person name="Bicalho R."/>
        </authorList>
    </citation>
    <scope>NUCLEOTIDE SEQUENCE [LARGE SCALE GENOMIC DNA]</scope>
    <source>
        <strain evidence="2 4">A5</strain>
        <strain evidence="1 3">A8</strain>
    </source>
</reference>
<dbReference type="EMBL" id="PIDP01000213">
    <property type="protein sequence ID" value="PLM95902.1"/>
    <property type="molecule type" value="Genomic_DNA"/>
</dbReference>
<reference evidence="3 4" key="1">
    <citation type="submission" date="2017-11" db="EMBL/GenBank/DDBJ databases">
        <authorList>
            <person name="Han C.G."/>
        </authorList>
    </citation>
    <scope>NUCLEOTIDE SEQUENCE [LARGE SCALE GENOMIC DNA]</scope>
    <source>
        <strain evidence="2 4">A5</strain>
        <strain evidence="1 3">A8</strain>
    </source>
</reference>
<protein>
    <recommendedName>
        <fullName evidence="5">Type II toxin-antitoxin system RelE/ParE family toxin</fullName>
    </recommendedName>
</protein>
<sequence>MYSVITANNTLDEFVEEYLSDDDFNQLIRKLENMPHTRPYWENTRYKYIIAAKIYFLYEIDDSNMYVFILAAKFNNSRKTFNFAKTPTQIKTMKKWIKNKKKIYQ</sequence>
<evidence type="ECO:0000313" key="3">
    <source>
        <dbReference type="Proteomes" id="UP000234412"/>
    </source>
</evidence>
<gene>
    <name evidence="2" type="ORF">CWM98_03255</name>
    <name evidence="1" type="ORF">CWN47_08955</name>
</gene>
<dbReference type="Proteomes" id="UP000234412">
    <property type="component" value="Unassembled WGS sequence"/>
</dbReference>
<comment type="caution">
    <text evidence="1">The sequence shown here is derived from an EMBL/GenBank/DDBJ whole genome shotgun (WGS) entry which is preliminary data.</text>
</comment>
<name>A0A2N4Z477_KLEVA</name>
<evidence type="ECO:0000313" key="4">
    <source>
        <dbReference type="Proteomes" id="UP000234473"/>
    </source>
</evidence>